<organism evidence="2 3">
    <name type="scientific">Cristinia sonorae</name>
    <dbReference type="NCBI Taxonomy" id="1940300"/>
    <lineage>
        <taxon>Eukaryota</taxon>
        <taxon>Fungi</taxon>
        <taxon>Dikarya</taxon>
        <taxon>Basidiomycota</taxon>
        <taxon>Agaricomycotina</taxon>
        <taxon>Agaricomycetes</taxon>
        <taxon>Agaricomycetidae</taxon>
        <taxon>Agaricales</taxon>
        <taxon>Pleurotineae</taxon>
        <taxon>Stephanosporaceae</taxon>
        <taxon>Cristinia</taxon>
    </lineage>
</organism>
<keyword evidence="1" id="KW-1133">Transmembrane helix</keyword>
<keyword evidence="1" id="KW-0812">Transmembrane</keyword>
<keyword evidence="1" id="KW-0472">Membrane</keyword>
<comment type="caution">
    <text evidence="2">The sequence shown here is derived from an EMBL/GenBank/DDBJ whole genome shotgun (WGS) entry which is preliminary data.</text>
</comment>
<sequence>MQHSESLPWVSSMGSKPLTGFQSCTDSTLHFLVAHIFIPYPIAIIPFFALDCTRDVCNVYDDGCFSGRCMSSNLIDVISSPVCVTGTNLTKSEVLYLLTTTFITVAGIRLSFKYSP</sequence>
<feature type="transmembrane region" description="Helical" evidence="1">
    <location>
        <begin position="94"/>
        <end position="112"/>
    </location>
</feature>
<keyword evidence="3" id="KW-1185">Reference proteome</keyword>
<dbReference type="AlphaFoldDB" id="A0A8K0UIQ2"/>
<proteinExistence type="predicted"/>
<dbReference type="EMBL" id="JAEVFJ010000034">
    <property type="protein sequence ID" value="KAH8091822.1"/>
    <property type="molecule type" value="Genomic_DNA"/>
</dbReference>
<evidence type="ECO:0000313" key="3">
    <source>
        <dbReference type="Proteomes" id="UP000813824"/>
    </source>
</evidence>
<gene>
    <name evidence="2" type="ORF">BXZ70DRAFT_470850</name>
</gene>
<reference evidence="2" key="1">
    <citation type="journal article" date="2021" name="New Phytol.">
        <title>Evolutionary innovations through gain and loss of genes in the ectomycorrhizal Boletales.</title>
        <authorList>
            <person name="Wu G."/>
            <person name="Miyauchi S."/>
            <person name="Morin E."/>
            <person name="Kuo A."/>
            <person name="Drula E."/>
            <person name="Varga T."/>
            <person name="Kohler A."/>
            <person name="Feng B."/>
            <person name="Cao Y."/>
            <person name="Lipzen A."/>
            <person name="Daum C."/>
            <person name="Hundley H."/>
            <person name="Pangilinan J."/>
            <person name="Johnson J."/>
            <person name="Barry K."/>
            <person name="LaButti K."/>
            <person name="Ng V."/>
            <person name="Ahrendt S."/>
            <person name="Min B."/>
            <person name="Choi I.G."/>
            <person name="Park H."/>
            <person name="Plett J.M."/>
            <person name="Magnuson J."/>
            <person name="Spatafora J.W."/>
            <person name="Nagy L.G."/>
            <person name="Henrissat B."/>
            <person name="Grigoriev I.V."/>
            <person name="Yang Z.L."/>
            <person name="Xu J."/>
            <person name="Martin F.M."/>
        </authorList>
    </citation>
    <scope>NUCLEOTIDE SEQUENCE</scope>
    <source>
        <strain evidence="2">KKN 215</strain>
    </source>
</reference>
<accession>A0A8K0UIQ2</accession>
<dbReference type="Proteomes" id="UP000813824">
    <property type="component" value="Unassembled WGS sequence"/>
</dbReference>
<evidence type="ECO:0000256" key="1">
    <source>
        <dbReference type="SAM" id="Phobius"/>
    </source>
</evidence>
<protein>
    <submittedName>
        <fullName evidence="2">Uncharacterized protein</fullName>
    </submittedName>
</protein>
<name>A0A8K0UIQ2_9AGAR</name>
<evidence type="ECO:0000313" key="2">
    <source>
        <dbReference type="EMBL" id="KAH8091822.1"/>
    </source>
</evidence>